<feature type="transmembrane region" description="Helical" evidence="6">
    <location>
        <begin position="20"/>
        <end position="41"/>
    </location>
</feature>
<dbReference type="Gene3D" id="2.60.40.10">
    <property type="entry name" value="Immunoglobulins"/>
    <property type="match status" value="4"/>
</dbReference>
<dbReference type="Pfam" id="PF22352">
    <property type="entry name" value="K319L-like_PKD"/>
    <property type="match status" value="2"/>
</dbReference>
<feature type="transmembrane region" description="Helical" evidence="6">
    <location>
        <begin position="53"/>
        <end position="77"/>
    </location>
</feature>
<keyword evidence="9" id="KW-1185">Reference proteome</keyword>
<dbReference type="PROSITE" id="PS50262">
    <property type="entry name" value="G_PROTEIN_RECEP_F1_2"/>
    <property type="match status" value="1"/>
</dbReference>
<evidence type="ECO:0000256" key="1">
    <source>
        <dbReference type="ARBA" id="ARBA00004370"/>
    </source>
</evidence>
<dbReference type="CDD" id="cd00146">
    <property type="entry name" value="PKD"/>
    <property type="match status" value="1"/>
</dbReference>
<feature type="transmembrane region" description="Helical" evidence="6">
    <location>
        <begin position="1062"/>
        <end position="1090"/>
    </location>
</feature>
<dbReference type="GO" id="GO:0016020">
    <property type="term" value="C:membrane"/>
    <property type="evidence" value="ECO:0007669"/>
    <property type="project" value="UniProtKB-SubCell"/>
</dbReference>
<dbReference type="Proteomes" id="UP000663832">
    <property type="component" value="Unassembled WGS sequence"/>
</dbReference>
<sequence length="1216" mass="138224">MASLCTIFSWSPSTLDSLGPTLIVASIAVGTHSLFWIQFIVCSTLRQRNMMWLYAYLVTDGLLIARFFIFYAIRLVSICLYPTARDVLCYFEASSKFYINTVQTYLLLAFNICRYLQIVSNKNIYIKRPRLIIFIHFLIYILPAINVIVQFVAQLSQIYRRRGGSCDIVYVSTIVQVFNVFVIYIIPIFSNIFILGLGIHYVSSVRGISNEQIIGIRRKRQRILLLQTIIFYSIWLVLWSPDVLAGQFTNANSDPAIFTSLLSIIEIALDPAIIVDVCSAWSENWRNSAELNSLVYTNVKPMGGANAGKYSKIKVNSWEACVTQCCEFHRCNIAFWISSVCVHIECVSDELCEPINSDASDINDETFYVKIRSIESTAAAIDYEDPGRDECNETKLCAINEQCEQIAINAQLKRNVCLCDRKNGYRRINGVCRQYLLHAKPCAIYESNDDDEDNLDSNINHGKCNKNEECLPPNDRAKHGYCQCKLGFLRTTDTGKCVMDDNQEILLKTSTIAMKTTSISSSLFDLEVNAGDDQIITLPKNQIDLYGHILYKSNKSEIDMSILNNKNLTLFWILKSSTNGAKINISNQEDLTSHTVIKQVREGIYEFELKLNNKEGNTLASDIVKVEVRPTTTTPPPLVVKVPSPLTIRLPQQITKLEAHVEPSDRRVTYQWTYMNDGPTTPLLDNVDTSELSVSNLRPGNYSFQLRVVDNLGNEQIKTIQLVVTGEPIEARVSTQREVVFWPSDDVILDGTSSIIEQQTKIVWTLLSNDNKQPINEIEVVSPHSLKTRISNLHIGQYKFQLTLTTNDQQYVSKKDILVIVYAQDGQPPKISINSETPNVNIINNLLILNASTTTADYGIAKWQWKKSPLSPAIGYFINNSDSSSIAYITNLIEGQYIFNLYVYDDRHQMSESNITIHVDGIPDAENLIEIIFSARPYLYEQTLDNLLAQIRVFLIDIIPNIDIIMVGMLDNNILLLKGIDSKTDMIISPKLLAIHLQKKIKSLRSASNMNILSIDTHLCLSNCSNHGKCDQKTKRCICNRYYMENWLKSFMNKEPNCDFAIHYFVLLTILGSIFTIVFCWLCLCCCLRWRRRRNLLERRKRIRYQLLHENDDDDNDDDNGKYSPHSPKEKSKSKFRLLRKNKPKTSNVIISESDMSDEHGEQTLYDKPLLTAKLQMGSPNTIKNRGLKVPVQDSNGSPMLRKDGLSPPTTDNSVA</sequence>
<keyword evidence="3 6" id="KW-1133">Transmembrane helix</keyword>
<name>A0A813PWV6_9BILA</name>
<proteinExistence type="predicted"/>
<dbReference type="PANTHER" id="PTHR46182">
    <property type="entry name" value="FI19480P1"/>
    <property type="match status" value="1"/>
</dbReference>
<feature type="transmembrane region" description="Helical" evidence="6">
    <location>
        <begin position="97"/>
        <end position="119"/>
    </location>
</feature>
<protein>
    <recommendedName>
        <fullName evidence="7">G-protein coupled receptors family 1 profile domain-containing protein</fullName>
    </recommendedName>
</protein>
<dbReference type="GO" id="GO:0031410">
    <property type="term" value="C:cytoplasmic vesicle"/>
    <property type="evidence" value="ECO:0007669"/>
    <property type="project" value="TreeGrafter"/>
</dbReference>
<evidence type="ECO:0000313" key="8">
    <source>
        <dbReference type="EMBL" id="CAF0754812.1"/>
    </source>
</evidence>
<feature type="transmembrane region" description="Helical" evidence="6">
    <location>
        <begin position="173"/>
        <end position="202"/>
    </location>
</feature>
<organism evidence="8 9">
    <name type="scientific">Adineta steineri</name>
    <dbReference type="NCBI Taxonomy" id="433720"/>
    <lineage>
        <taxon>Eukaryota</taxon>
        <taxon>Metazoa</taxon>
        <taxon>Spiralia</taxon>
        <taxon>Gnathifera</taxon>
        <taxon>Rotifera</taxon>
        <taxon>Eurotatoria</taxon>
        <taxon>Bdelloidea</taxon>
        <taxon>Adinetida</taxon>
        <taxon>Adinetidae</taxon>
        <taxon>Adineta</taxon>
    </lineage>
</organism>
<dbReference type="AlphaFoldDB" id="A0A813PWV6"/>
<accession>A0A813PWV6</accession>
<dbReference type="GO" id="GO:0001764">
    <property type="term" value="P:neuron migration"/>
    <property type="evidence" value="ECO:0007669"/>
    <property type="project" value="TreeGrafter"/>
</dbReference>
<evidence type="ECO:0000259" key="7">
    <source>
        <dbReference type="PROSITE" id="PS50262"/>
    </source>
</evidence>
<evidence type="ECO:0000256" key="6">
    <source>
        <dbReference type="SAM" id="Phobius"/>
    </source>
</evidence>
<evidence type="ECO:0000256" key="5">
    <source>
        <dbReference type="SAM" id="MobiDB-lite"/>
    </source>
</evidence>
<comment type="subcellular location">
    <subcellularLocation>
        <location evidence="1">Membrane</location>
    </subcellularLocation>
</comment>
<reference evidence="8" key="1">
    <citation type="submission" date="2021-02" db="EMBL/GenBank/DDBJ databases">
        <authorList>
            <person name="Nowell W R."/>
        </authorList>
    </citation>
    <scope>NUCLEOTIDE SEQUENCE</scope>
</reference>
<evidence type="ECO:0000256" key="3">
    <source>
        <dbReference type="ARBA" id="ARBA00022989"/>
    </source>
</evidence>
<keyword evidence="4 6" id="KW-0472">Membrane</keyword>
<gene>
    <name evidence="8" type="ORF">QVE165_LOCUS1712</name>
</gene>
<dbReference type="InterPro" id="IPR013783">
    <property type="entry name" value="Ig-like_fold"/>
</dbReference>
<dbReference type="PANTHER" id="PTHR46182:SF2">
    <property type="entry name" value="FI19480P1"/>
    <property type="match status" value="1"/>
</dbReference>
<evidence type="ECO:0000256" key="2">
    <source>
        <dbReference type="ARBA" id="ARBA00022692"/>
    </source>
</evidence>
<feature type="region of interest" description="Disordered" evidence="5">
    <location>
        <begin position="1177"/>
        <end position="1216"/>
    </location>
</feature>
<feature type="region of interest" description="Disordered" evidence="5">
    <location>
        <begin position="1110"/>
        <end position="1138"/>
    </location>
</feature>
<evidence type="ECO:0000313" key="9">
    <source>
        <dbReference type="Proteomes" id="UP000663832"/>
    </source>
</evidence>
<dbReference type="InterPro" id="IPR017452">
    <property type="entry name" value="GPCR_Rhodpsn_7TM"/>
</dbReference>
<comment type="caution">
    <text evidence="8">The sequence shown here is derived from an EMBL/GenBank/DDBJ whole genome shotgun (WGS) entry which is preliminary data.</text>
</comment>
<evidence type="ECO:0000256" key="4">
    <source>
        <dbReference type="ARBA" id="ARBA00023136"/>
    </source>
</evidence>
<dbReference type="EMBL" id="CAJNOM010000005">
    <property type="protein sequence ID" value="CAF0754812.1"/>
    <property type="molecule type" value="Genomic_DNA"/>
</dbReference>
<dbReference type="InterPro" id="IPR029865">
    <property type="entry name" value="KIAA0319-like"/>
</dbReference>
<feature type="transmembrane region" description="Helical" evidence="6">
    <location>
        <begin position="223"/>
        <end position="240"/>
    </location>
</feature>
<dbReference type="OrthoDB" id="536372at2759"/>
<feature type="domain" description="G-protein coupled receptors family 1 profile" evidence="7">
    <location>
        <begin position="19"/>
        <end position="274"/>
    </location>
</feature>
<feature type="transmembrane region" description="Helical" evidence="6">
    <location>
        <begin position="131"/>
        <end position="153"/>
    </location>
</feature>
<keyword evidence="2 6" id="KW-0812">Transmembrane</keyword>
<dbReference type="SUPFAM" id="SSF49299">
    <property type="entry name" value="PKD domain"/>
    <property type="match status" value="1"/>
</dbReference>
<dbReference type="InterPro" id="IPR035986">
    <property type="entry name" value="PKD_dom_sf"/>
</dbReference>